<keyword evidence="3" id="KW-0328">Glycosyltransferase</keyword>
<name>A0ABN0V8E5_9ACTN</name>
<dbReference type="InterPro" id="IPR050297">
    <property type="entry name" value="LipidA_mod_glycosyltrf_83"/>
</dbReference>
<feature type="transmembrane region" description="Helical" evidence="9">
    <location>
        <begin position="417"/>
        <end position="435"/>
    </location>
</feature>
<gene>
    <name evidence="12" type="ORF">GCM10009539_80180</name>
</gene>
<feature type="transmembrane region" description="Helical" evidence="9">
    <location>
        <begin position="386"/>
        <end position="405"/>
    </location>
</feature>
<feature type="transmembrane region" description="Helical" evidence="9">
    <location>
        <begin position="26"/>
        <end position="43"/>
    </location>
</feature>
<dbReference type="InterPro" id="IPR056785">
    <property type="entry name" value="YkcA/B-like_C"/>
</dbReference>
<evidence type="ECO:0000256" key="7">
    <source>
        <dbReference type="ARBA" id="ARBA00023136"/>
    </source>
</evidence>
<evidence type="ECO:0000256" key="2">
    <source>
        <dbReference type="ARBA" id="ARBA00022475"/>
    </source>
</evidence>
<evidence type="ECO:0000256" key="9">
    <source>
        <dbReference type="SAM" id="Phobius"/>
    </source>
</evidence>
<comment type="caution">
    <text evidence="12">The sequence shown here is derived from an EMBL/GenBank/DDBJ whole genome shotgun (WGS) entry which is preliminary data.</text>
</comment>
<evidence type="ECO:0000259" key="10">
    <source>
        <dbReference type="Pfam" id="PF13231"/>
    </source>
</evidence>
<feature type="transmembrane region" description="Helical" evidence="9">
    <location>
        <begin position="129"/>
        <end position="149"/>
    </location>
</feature>
<feature type="region of interest" description="Disordered" evidence="8">
    <location>
        <begin position="467"/>
        <end position="562"/>
    </location>
</feature>
<feature type="transmembrane region" description="Helical" evidence="9">
    <location>
        <begin position="102"/>
        <end position="123"/>
    </location>
</feature>
<keyword evidence="6 9" id="KW-1133">Transmembrane helix</keyword>
<feature type="domain" description="Glycosyltransferase RgtA/B/C/D-like" evidence="10">
    <location>
        <begin position="81"/>
        <end position="238"/>
    </location>
</feature>
<keyword evidence="5 9" id="KW-0812">Transmembrane</keyword>
<comment type="subcellular location">
    <subcellularLocation>
        <location evidence="1">Cell membrane</location>
        <topology evidence="1">Multi-pass membrane protein</topology>
    </subcellularLocation>
</comment>
<dbReference type="Pfam" id="PF13231">
    <property type="entry name" value="PMT_2"/>
    <property type="match status" value="1"/>
</dbReference>
<evidence type="ECO:0000256" key="3">
    <source>
        <dbReference type="ARBA" id="ARBA00022676"/>
    </source>
</evidence>
<dbReference type="PANTHER" id="PTHR33908:SF3">
    <property type="entry name" value="UNDECAPRENYL PHOSPHATE-ALPHA-4-AMINO-4-DEOXY-L-ARABINOSE ARABINOSYL TRANSFERASE"/>
    <property type="match status" value="1"/>
</dbReference>
<feature type="transmembrane region" description="Helical" evidence="9">
    <location>
        <begin position="335"/>
        <end position="353"/>
    </location>
</feature>
<dbReference type="Pfam" id="PF24878">
    <property type="entry name" value="YkcB_C"/>
    <property type="match status" value="1"/>
</dbReference>
<evidence type="ECO:0000256" key="6">
    <source>
        <dbReference type="ARBA" id="ARBA00022989"/>
    </source>
</evidence>
<reference evidence="12 13" key="1">
    <citation type="journal article" date="2019" name="Int. J. Syst. Evol. Microbiol.">
        <title>The Global Catalogue of Microorganisms (GCM) 10K type strain sequencing project: providing services to taxonomists for standard genome sequencing and annotation.</title>
        <authorList>
            <consortium name="The Broad Institute Genomics Platform"/>
            <consortium name="The Broad Institute Genome Sequencing Center for Infectious Disease"/>
            <person name="Wu L."/>
            <person name="Ma J."/>
        </authorList>
    </citation>
    <scope>NUCLEOTIDE SEQUENCE [LARGE SCALE GENOMIC DNA]</scope>
    <source>
        <strain evidence="12 13">JCM 10425</strain>
    </source>
</reference>
<feature type="transmembrane region" description="Helical" evidence="9">
    <location>
        <begin position="442"/>
        <end position="462"/>
    </location>
</feature>
<dbReference type="PANTHER" id="PTHR33908">
    <property type="entry name" value="MANNOSYLTRANSFERASE YKCB-RELATED"/>
    <property type="match status" value="1"/>
</dbReference>
<keyword evidence="2" id="KW-1003">Cell membrane</keyword>
<evidence type="ECO:0000313" key="13">
    <source>
        <dbReference type="Proteomes" id="UP001500967"/>
    </source>
</evidence>
<dbReference type="RefSeq" id="WP_344654189.1">
    <property type="nucleotide sequence ID" value="NZ_BAAAGX010000042.1"/>
</dbReference>
<feature type="compositionally biased region" description="Low complexity" evidence="8">
    <location>
        <begin position="496"/>
        <end position="554"/>
    </location>
</feature>
<evidence type="ECO:0000256" key="5">
    <source>
        <dbReference type="ARBA" id="ARBA00022692"/>
    </source>
</evidence>
<feature type="transmembrane region" description="Helical" evidence="9">
    <location>
        <begin position="180"/>
        <end position="213"/>
    </location>
</feature>
<accession>A0ABN0V8E5</accession>
<feature type="domain" description="Putative mannosyltransferase YkcA/B-like C-terminal" evidence="11">
    <location>
        <begin position="573"/>
        <end position="654"/>
    </location>
</feature>
<feature type="compositionally biased region" description="Low complexity" evidence="8">
    <location>
        <begin position="472"/>
        <end position="484"/>
    </location>
</feature>
<evidence type="ECO:0000259" key="11">
    <source>
        <dbReference type="Pfam" id="PF24878"/>
    </source>
</evidence>
<keyword evidence="13" id="KW-1185">Reference proteome</keyword>
<protein>
    <recommendedName>
        <fullName evidence="14">4-amino-4-deoxy-L-arabinose transferase-like glycosyltransferase</fullName>
    </recommendedName>
</protein>
<evidence type="ECO:0008006" key="14">
    <source>
        <dbReference type="Google" id="ProtNLM"/>
    </source>
</evidence>
<feature type="transmembrane region" description="Helical" evidence="9">
    <location>
        <begin position="304"/>
        <end position="323"/>
    </location>
</feature>
<dbReference type="InterPro" id="IPR038731">
    <property type="entry name" value="RgtA/B/C-like"/>
</dbReference>
<dbReference type="EMBL" id="BAAAGX010000042">
    <property type="protein sequence ID" value="GAA0280209.1"/>
    <property type="molecule type" value="Genomic_DNA"/>
</dbReference>
<feature type="compositionally biased region" description="Gly residues" evidence="8">
    <location>
        <begin position="485"/>
        <end position="495"/>
    </location>
</feature>
<feature type="transmembrane region" description="Helical" evidence="9">
    <location>
        <begin position="359"/>
        <end position="379"/>
    </location>
</feature>
<keyword evidence="7 9" id="KW-0472">Membrane</keyword>
<organism evidence="12 13">
    <name type="scientific">Cryptosporangium japonicum</name>
    <dbReference type="NCBI Taxonomy" id="80872"/>
    <lineage>
        <taxon>Bacteria</taxon>
        <taxon>Bacillati</taxon>
        <taxon>Actinomycetota</taxon>
        <taxon>Actinomycetes</taxon>
        <taxon>Cryptosporangiales</taxon>
        <taxon>Cryptosporangiaceae</taxon>
        <taxon>Cryptosporangium</taxon>
    </lineage>
</organism>
<evidence type="ECO:0000256" key="4">
    <source>
        <dbReference type="ARBA" id="ARBA00022679"/>
    </source>
</evidence>
<dbReference type="Proteomes" id="UP001500967">
    <property type="component" value="Unassembled WGS sequence"/>
</dbReference>
<evidence type="ECO:0000256" key="8">
    <source>
        <dbReference type="SAM" id="MobiDB-lite"/>
    </source>
</evidence>
<sequence>MTATLSRPEVLSPVRPPGRSFPGRRLSVLALLLGTAVLYLWNLSASGYANEFYAAAVQAGTQSWKALLFGSLDSANYITVDKPPASLWVMGLSGRLFGFNSWSMLVPQALMGVAAVGLLYAAVKRWFGHAAGLLAGAALALTPVAVLMFRFNNPDALLTLLLVAGGYFMVRAVESGRTGWLLLAGSALGFGFLTKMLQAFLVLPAFALVYLVAGTPRWRRRIGQLLLAGVAMVVSAGWWIALVELWPASSRPYIGGSEGNSALELALGYNGLSRLTGGEGNNGNGFSGTAGLFRLFNSQMGGQLSWLLPAALIALVVGVIWTARRPRTDRTRAGLILWGGWMLVTGLVLSFMEGTVHEYYTVAMAPGVVATIVITGRLLWHERRSVVARVLLAAMVAATGVWSYVLLNRTADWYSPLRYVVVTGALVAAVALVFVGRWRKVATVALVVGVLTGLAGSGAYAVQTAGTAHSGSTPTAGPVSTATTGGPGGGRGGTPPSGAMPSGSSPGSSSSGSSSSGSSSSGGSSAGSSSSGASSAGGSSAAGSSAGGVPAAGNRPGGGGGATTSAELTALLTKSDATWAAAVGTSQSAASLELTTGKAVMSIGGWSGSDESTTLARFQALVKAGRIGYFIAGGQGGGGSDSVLSRITTWVEANYTATTVGGTTVYDLTS</sequence>
<evidence type="ECO:0000313" key="12">
    <source>
        <dbReference type="EMBL" id="GAA0280209.1"/>
    </source>
</evidence>
<evidence type="ECO:0000256" key="1">
    <source>
        <dbReference type="ARBA" id="ARBA00004651"/>
    </source>
</evidence>
<keyword evidence="4" id="KW-0808">Transferase</keyword>
<proteinExistence type="predicted"/>
<feature type="transmembrane region" description="Helical" evidence="9">
    <location>
        <begin position="225"/>
        <end position="243"/>
    </location>
</feature>